<accession>A0AAN6XF52</accession>
<keyword evidence="2" id="KW-1185">Reference proteome</keyword>
<evidence type="ECO:0000313" key="1">
    <source>
        <dbReference type="EMBL" id="KAK4199414.1"/>
    </source>
</evidence>
<reference evidence="1" key="2">
    <citation type="submission" date="2023-05" db="EMBL/GenBank/DDBJ databases">
        <authorList>
            <consortium name="Lawrence Berkeley National Laboratory"/>
            <person name="Steindorff A."/>
            <person name="Hensen N."/>
            <person name="Bonometti L."/>
            <person name="Westerberg I."/>
            <person name="Brannstrom I.O."/>
            <person name="Guillou S."/>
            <person name="Cros-Aarteil S."/>
            <person name="Calhoun S."/>
            <person name="Haridas S."/>
            <person name="Kuo A."/>
            <person name="Mondo S."/>
            <person name="Pangilinan J."/>
            <person name="Riley R."/>
            <person name="Labutti K."/>
            <person name="Andreopoulos B."/>
            <person name="Lipzen A."/>
            <person name="Chen C."/>
            <person name="Yanf M."/>
            <person name="Daum C."/>
            <person name="Ng V."/>
            <person name="Clum A."/>
            <person name="Ohm R."/>
            <person name="Martin F."/>
            <person name="Silar P."/>
            <person name="Natvig D."/>
            <person name="Lalanne C."/>
            <person name="Gautier V."/>
            <person name="Ament-Velasquez S.L."/>
            <person name="Kruys A."/>
            <person name="Hutchinson M.I."/>
            <person name="Powell A.J."/>
            <person name="Barry K."/>
            <person name="Miller A.N."/>
            <person name="Grigoriev I.V."/>
            <person name="Debuchy R."/>
            <person name="Gladieux P."/>
            <person name="Thoren M.H."/>
            <person name="Johannesson H."/>
        </authorList>
    </citation>
    <scope>NUCLEOTIDE SEQUENCE</scope>
    <source>
        <strain evidence="1">CBS 315.58</strain>
    </source>
</reference>
<comment type="caution">
    <text evidence="1">The sequence shown here is derived from an EMBL/GenBank/DDBJ whole genome shotgun (WGS) entry which is preliminary data.</text>
</comment>
<dbReference type="Proteomes" id="UP001303160">
    <property type="component" value="Unassembled WGS sequence"/>
</dbReference>
<gene>
    <name evidence="1" type="ORF">QBC40DRAFT_82043</name>
</gene>
<name>A0AAN6XF52_9PEZI</name>
<dbReference type="EMBL" id="MU863932">
    <property type="protein sequence ID" value="KAK4199414.1"/>
    <property type="molecule type" value="Genomic_DNA"/>
</dbReference>
<protein>
    <submittedName>
        <fullName evidence="1">Uncharacterized protein</fullName>
    </submittedName>
</protein>
<evidence type="ECO:0000313" key="2">
    <source>
        <dbReference type="Proteomes" id="UP001303160"/>
    </source>
</evidence>
<sequence>MEPSAFAEFRPDSSGIYLVIPHEDTNRRAIRESGEISARIRIPIRHGFIWDCILVHFLREKTTGLAQELGAQGQEISVCIGTHELENSIETNTIGQALVNIPSAQERQHDRLQYRSRNLPPSTCFPTEQGVVSQLGFRKKKTFTLTDQNHFWQVNRNAHPTCRCARLAITGLGNTGARPEAPQTQIVVELFRQQQYIAPRWSRGVSHESTTPQGL</sequence>
<reference evidence="1" key="1">
    <citation type="journal article" date="2023" name="Mol. Phylogenet. Evol.">
        <title>Genome-scale phylogeny and comparative genomics of the fungal order Sordariales.</title>
        <authorList>
            <person name="Hensen N."/>
            <person name="Bonometti L."/>
            <person name="Westerberg I."/>
            <person name="Brannstrom I.O."/>
            <person name="Guillou S."/>
            <person name="Cros-Aarteil S."/>
            <person name="Calhoun S."/>
            <person name="Haridas S."/>
            <person name="Kuo A."/>
            <person name="Mondo S."/>
            <person name="Pangilinan J."/>
            <person name="Riley R."/>
            <person name="LaButti K."/>
            <person name="Andreopoulos B."/>
            <person name="Lipzen A."/>
            <person name="Chen C."/>
            <person name="Yan M."/>
            <person name="Daum C."/>
            <person name="Ng V."/>
            <person name="Clum A."/>
            <person name="Steindorff A."/>
            <person name="Ohm R.A."/>
            <person name="Martin F."/>
            <person name="Silar P."/>
            <person name="Natvig D.O."/>
            <person name="Lalanne C."/>
            <person name="Gautier V."/>
            <person name="Ament-Velasquez S.L."/>
            <person name="Kruys A."/>
            <person name="Hutchinson M.I."/>
            <person name="Powell A.J."/>
            <person name="Barry K."/>
            <person name="Miller A.N."/>
            <person name="Grigoriev I.V."/>
            <person name="Debuchy R."/>
            <person name="Gladieux P."/>
            <person name="Hiltunen Thoren M."/>
            <person name="Johannesson H."/>
        </authorList>
    </citation>
    <scope>NUCLEOTIDE SEQUENCE</scope>
    <source>
        <strain evidence="1">CBS 315.58</strain>
    </source>
</reference>
<proteinExistence type="predicted"/>
<organism evidence="1 2">
    <name type="scientific">Triangularia verruculosa</name>
    <dbReference type="NCBI Taxonomy" id="2587418"/>
    <lineage>
        <taxon>Eukaryota</taxon>
        <taxon>Fungi</taxon>
        <taxon>Dikarya</taxon>
        <taxon>Ascomycota</taxon>
        <taxon>Pezizomycotina</taxon>
        <taxon>Sordariomycetes</taxon>
        <taxon>Sordariomycetidae</taxon>
        <taxon>Sordariales</taxon>
        <taxon>Podosporaceae</taxon>
        <taxon>Triangularia</taxon>
    </lineage>
</organism>
<dbReference type="AlphaFoldDB" id="A0AAN6XF52"/>